<feature type="transmembrane region" description="Helical" evidence="6">
    <location>
        <begin position="423"/>
        <end position="447"/>
    </location>
</feature>
<organism evidence="8 9">
    <name type="scientific">Sulfuriferula multivorans</name>
    <dbReference type="NCBI Taxonomy" id="1559896"/>
    <lineage>
        <taxon>Bacteria</taxon>
        <taxon>Pseudomonadati</taxon>
        <taxon>Pseudomonadota</taxon>
        <taxon>Betaproteobacteria</taxon>
        <taxon>Nitrosomonadales</taxon>
        <taxon>Sulfuricellaceae</taxon>
        <taxon>Sulfuriferula</taxon>
    </lineage>
</organism>
<feature type="transmembrane region" description="Helical" evidence="6">
    <location>
        <begin position="350"/>
        <end position="372"/>
    </location>
</feature>
<keyword evidence="4 6" id="KW-1133">Transmembrane helix</keyword>
<feature type="transmembrane region" description="Helical" evidence="6">
    <location>
        <begin position="468"/>
        <end position="487"/>
    </location>
</feature>
<comment type="caution">
    <text evidence="8">The sequence shown here is derived from an EMBL/GenBank/DDBJ whole genome shotgun (WGS) entry which is preliminary data.</text>
</comment>
<keyword evidence="3 6" id="KW-0812">Transmembrane</keyword>
<dbReference type="PANTHER" id="PTHR30287">
    <property type="entry name" value="MEMBRANE COMPONENT OF PREDICTED ABC SUPERFAMILY METABOLITE UPTAKE TRANSPORTER"/>
    <property type="match status" value="1"/>
</dbReference>
<protein>
    <submittedName>
        <fullName evidence="8">ABC transporter, permease protein, putative</fullName>
    </submittedName>
</protein>
<name>A0A401JBJ5_9PROT</name>
<dbReference type="Pfam" id="PF02687">
    <property type="entry name" value="FtsX"/>
    <property type="match status" value="2"/>
</dbReference>
<dbReference type="InterPro" id="IPR003838">
    <property type="entry name" value="ABC3_permease_C"/>
</dbReference>
<dbReference type="OrthoDB" id="5292592at2"/>
<evidence type="ECO:0000259" key="7">
    <source>
        <dbReference type="Pfam" id="PF02687"/>
    </source>
</evidence>
<dbReference type="PANTHER" id="PTHR30287:SF1">
    <property type="entry name" value="INNER MEMBRANE PROTEIN"/>
    <property type="match status" value="1"/>
</dbReference>
<evidence type="ECO:0000313" key="8">
    <source>
        <dbReference type="EMBL" id="GBL45055.1"/>
    </source>
</evidence>
<gene>
    <name evidence="8" type="ORF">SFMTTN_0859</name>
</gene>
<comment type="subcellular location">
    <subcellularLocation>
        <location evidence="1">Cell membrane</location>
        <topology evidence="1">Multi-pass membrane protein</topology>
    </subcellularLocation>
</comment>
<proteinExistence type="predicted"/>
<keyword evidence="9" id="KW-1185">Reference proteome</keyword>
<evidence type="ECO:0000256" key="4">
    <source>
        <dbReference type="ARBA" id="ARBA00022989"/>
    </source>
</evidence>
<evidence type="ECO:0000256" key="2">
    <source>
        <dbReference type="ARBA" id="ARBA00022475"/>
    </source>
</evidence>
<dbReference type="RefSeq" id="WP_124703891.1">
    <property type="nucleotide sequence ID" value="NZ_BGOW01000004.1"/>
</dbReference>
<dbReference type="InterPro" id="IPR038766">
    <property type="entry name" value="Membrane_comp_ABC_pdt"/>
</dbReference>
<evidence type="ECO:0000256" key="6">
    <source>
        <dbReference type="SAM" id="Phobius"/>
    </source>
</evidence>
<feature type="transmembrane region" description="Helical" evidence="6">
    <location>
        <begin position="301"/>
        <end position="330"/>
    </location>
</feature>
<keyword evidence="5 6" id="KW-0472">Membrane</keyword>
<feature type="domain" description="ABC3 transporter permease C-terminal" evidence="7">
    <location>
        <begin position="259"/>
        <end position="375"/>
    </location>
</feature>
<evidence type="ECO:0000256" key="5">
    <source>
        <dbReference type="ARBA" id="ARBA00023136"/>
    </source>
</evidence>
<keyword evidence="2" id="KW-1003">Cell membrane</keyword>
<feature type="transmembrane region" description="Helical" evidence="6">
    <location>
        <begin position="393"/>
        <end position="411"/>
    </location>
</feature>
<feature type="domain" description="ABC3 transporter permease C-terminal" evidence="7">
    <location>
        <begin position="708"/>
        <end position="820"/>
    </location>
</feature>
<dbReference type="Proteomes" id="UP000286806">
    <property type="component" value="Unassembled WGS sequence"/>
</dbReference>
<accession>A0A401JBJ5</accession>
<feature type="transmembrane region" description="Helical" evidence="6">
    <location>
        <begin position="795"/>
        <end position="817"/>
    </location>
</feature>
<evidence type="ECO:0000256" key="3">
    <source>
        <dbReference type="ARBA" id="ARBA00022692"/>
    </source>
</evidence>
<dbReference type="AlphaFoldDB" id="A0A401JBJ5"/>
<feature type="transmembrane region" description="Helical" evidence="6">
    <location>
        <begin position="749"/>
        <end position="775"/>
    </location>
</feature>
<reference evidence="8 9" key="1">
    <citation type="journal article" date="2019" name="Front. Microbiol.">
        <title>Genomes of Neutrophilic Sulfur-Oxidizing Chemolithoautotrophs Representing 9 Proteobacterial Species From 8 Genera.</title>
        <authorList>
            <person name="Watanabe T."/>
            <person name="Kojima H."/>
            <person name="Umezawa K."/>
            <person name="Hori C."/>
            <person name="Takasuka T.E."/>
            <person name="Kato Y."/>
            <person name="Fukui M."/>
        </authorList>
    </citation>
    <scope>NUCLEOTIDE SEQUENCE [LARGE SCALE GENOMIC DNA]</scope>
    <source>
        <strain evidence="8 9">TTN</strain>
    </source>
</reference>
<sequence length="830" mass="88959">MNIVRLALRMLAREWRAGELRVLVLAVLIAVAGLASVNAFTVRMHLALSQESNRLLGADMVLVSDHVPAARLIAEAQRRGLATAQTALFPSMVSTPQQSRLAEIKAVSNGYPLRGTLRIADAAFGADHPADGIPRPGSVWLEARLANELQVAPGGSIQVGYSQLKVAAILTNEPDRGGDFFNLAPRLLMNQADLPATGLIQPGSRVGYRLLIAGESKAVESYRNWLAQHLERGQRVLGVRDARPEIRNVLDKAERYLGLAVLLAAMLAAVAILLSARHFLRRHLDACALLRCFGASQRNIVALYAVQIAVLGVLAALAGVALGYAGQMVLAGLLGKLANLVLPPANGLPFLQAALAGLVLLAGFSLPTLFALRRTPALRILRRDGMAFDALGAASYLAGLAALTALLFWQVRDTRLTLMVLSGMGATLLLTVLLAWLLVLGAGWLGARSRGSWRQGLLNLRRRAGGSVIQVSAFTLGMLALLLLTVVRGDLLNNWRATLPADAPNRFVINIQPDQVAPLQVFFRSHGQAEATLYPMIRGRLTAINGHAVNVAAYADQQTRRLLEREFNLSYADRLMQQGNQLVAGYGWNSANAAPQFSVEQGIAEKLHLKLGDSLSFDVGGTPVSAHITSLRKVNWDSFRVNFFVIANSSLLKNISASYITSFYLPAQQSDVLNEMVKAYPNLTVIDVSAIMKTVQDMLDRVTAAVQFVFIFSLASGLVVLYAALAATRDERALETALWRVLGARRGQLLVAQVTEFAAIGLLAGLLAAAGASAIGWALSSEVFNLPYHFNPMLWISAMGLGSAGVALAGVAGLWGISREAPLATLRAAV</sequence>
<dbReference type="EMBL" id="BGOW01000004">
    <property type="protein sequence ID" value="GBL45055.1"/>
    <property type="molecule type" value="Genomic_DNA"/>
</dbReference>
<evidence type="ECO:0000256" key="1">
    <source>
        <dbReference type="ARBA" id="ARBA00004651"/>
    </source>
</evidence>
<evidence type="ECO:0000313" key="9">
    <source>
        <dbReference type="Proteomes" id="UP000286806"/>
    </source>
</evidence>
<dbReference type="GO" id="GO:0005886">
    <property type="term" value="C:plasma membrane"/>
    <property type="evidence" value="ECO:0007669"/>
    <property type="project" value="UniProtKB-SubCell"/>
</dbReference>
<feature type="transmembrane region" description="Helical" evidence="6">
    <location>
        <begin position="708"/>
        <end position="728"/>
    </location>
</feature>
<feature type="transmembrane region" description="Helical" evidence="6">
    <location>
        <begin position="256"/>
        <end position="280"/>
    </location>
</feature>